<proteinExistence type="predicted"/>
<dbReference type="RefSeq" id="WP_139171317.1">
    <property type="nucleotide sequence ID" value="NZ_FNFE01000005.1"/>
</dbReference>
<feature type="region of interest" description="Disordered" evidence="1">
    <location>
        <begin position="1"/>
        <end position="29"/>
    </location>
</feature>
<dbReference type="Proteomes" id="UP000198882">
    <property type="component" value="Unassembled WGS sequence"/>
</dbReference>
<name>A0A1G9D215_9EURY</name>
<evidence type="ECO:0000259" key="2">
    <source>
        <dbReference type="Pfam" id="PF18545"/>
    </source>
</evidence>
<dbReference type="InterPro" id="IPR040624">
    <property type="entry name" value="HalOD1"/>
</dbReference>
<accession>A0A1G9D215</accession>
<dbReference type="AlphaFoldDB" id="A0A1G9D215"/>
<feature type="domain" description="Halobacterial output" evidence="2">
    <location>
        <begin position="34"/>
        <end position="91"/>
    </location>
</feature>
<dbReference type="Pfam" id="PF18545">
    <property type="entry name" value="HalOD1"/>
    <property type="match status" value="1"/>
</dbReference>
<evidence type="ECO:0000313" key="3">
    <source>
        <dbReference type="EMBL" id="SDK57980.1"/>
    </source>
</evidence>
<evidence type="ECO:0000313" key="4">
    <source>
        <dbReference type="Proteomes" id="UP000198882"/>
    </source>
</evidence>
<reference evidence="4" key="1">
    <citation type="submission" date="2016-10" db="EMBL/GenBank/DDBJ databases">
        <authorList>
            <person name="Varghese N."/>
            <person name="Submissions S."/>
        </authorList>
    </citation>
    <scope>NUCLEOTIDE SEQUENCE [LARGE SCALE GENOMIC DNA]</scope>
    <source>
        <strain evidence="4">B4,CECT 8067,JCM 17497</strain>
    </source>
</reference>
<evidence type="ECO:0000256" key="1">
    <source>
        <dbReference type="SAM" id="MobiDB-lite"/>
    </source>
</evidence>
<feature type="compositionally biased region" description="Basic and acidic residues" evidence="1">
    <location>
        <begin position="1"/>
        <end position="21"/>
    </location>
</feature>
<dbReference type="EMBL" id="FNFE01000005">
    <property type="protein sequence ID" value="SDK57980.1"/>
    <property type="molecule type" value="Genomic_DNA"/>
</dbReference>
<dbReference type="STRING" id="1095776.SAMN04515672_3399"/>
<protein>
    <recommendedName>
        <fullName evidence="2">Halobacterial output domain-containing protein</fullName>
    </recommendedName>
</protein>
<gene>
    <name evidence="3" type="ORF">SAMN04515672_3399</name>
</gene>
<sequence>MTTEDSPHSDAIVDSKAETHHRSWNSNPSGGLGMQIVATVATLEECDPIELPPLFDAVDPEALDALFSDTDNGVKLVRVSYCGYVIDVTPSRFVVRAAN</sequence>
<organism evidence="3 4">
    <name type="scientific">Natronorubrum texcoconense</name>
    <dbReference type="NCBI Taxonomy" id="1095776"/>
    <lineage>
        <taxon>Archaea</taxon>
        <taxon>Methanobacteriati</taxon>
        <taxon>Methanobacteriota</taxon>
        <taxon>Stenosarchaea group</taxon>
        <taxon>Halobacteria</taxon>
        <taxon>Halobacteriales</taxon>
        <taxon>Natrialbaceae</taxon>
        <taxon>Natronorubrum</taxon>
    </lineage>
</organism>
<keyword evidence="4" id="KW-1185">Reference proteome</keyword>